<reference evidence="3 4" key="1">
    <citation type="journal article" date="2024" name="IMA Fungus">
        <title>Apiospora arundinis, a panoply of carbohydrate-active enzymes and secondary metabolites.</title>
        <authorList>
            <person name="Sorensen T."/>
            <person name="Petersen C."/>
            <person name="Muurmann A.T."/>
            <person name="Christiansen J.V."/>
            <person name="Brundto M.L."/>
            <person name="Overgaard C.K."/>
            <person name="Boysen A.T."/>
            <person name="Wollenberg R.D."/>
            <person name="Larsen T.O."/>
            <person name="Sorensen J.L."/>
            <person name="Nielsen K.L."/>
            <person name="Sondergaard T.E."/>
        </authorList>
    </citation>
    <scope>NUCLEOTIDE SEQUENCE [LARGE SCALE GENOMIC DNA]</scope>
    <source>
        <strain evidence="3 4">AAU 773</strain>
    </source>
</reference>
<dbReference type="EMBL" id="JAPCWZ010000009">
    <property type="protein sequence ID" value="KAK8851445.1"/>
    <property type="molecule type" value="Genomic_DNA"/>
</dbReference>
<dbReference type="PANTHER" id="PTHR39477">
    <property type="entry name" value="CHROMOSOME 8, WHOLE GENOME SHOTGUN SEQUENCE"/>
    <property type="match status" value="1"/>
</dbReference>
<dbReference type="PANTHER" id="PTHR39477:SF1">
    <property type="entry name" value="BETA-FLANKING PROTEIN"/>
    <property type="match status" value="1"/>
</dbReference>
<feature type="compositionally biased region" description="Low complexity" evidence="1">
    <location>
        <begin position="273"/>
        <end position="290"/>
    </location>
</feature>
<dbReference type="Proteomes" id="UP001390339">
    <property type="component" value="Unassembled WGS sequence"/>
</dbReference>
<evidence type="ECO:0000313" key="4">
    <source>
        <dbReference type="Proteomes" id="UP001390339"/>
    </source>
</evidence>
<name>A0ABR2HQU1_9PEZI</name>
<accession>A0ABR2HQU1</accession>
<evidence type="ECO:0000256" key="1">
    <source>
        <dbReference type="SAM" id="MobiDB-lite"/>
    </source>
</evidence>
<dbReference type="InterPro" id="IPR056138">
    <property type="entry name" value="DUF7721"/>
</dbReference>
<feature type="region of interest" description="Disordered" evidence="1">
    <location>
        <begin position="267"/>
        <end position="290"/>
    </location>
</feature>
<keyword evidence="4" id="KW-1185">Reference proteome</keyword>
<organism evidence="3 4">
    <name type="scientific">Apiospora arundinis</name>
    <dbReference type="NCBI Taxonomy" id="335852"/>
    <lineage>
        <taxon>Eukaryota</taxon>
        <taxon>Fungi</taxon>
        <taxon>Dikarya</taxon>
        <taxon>Ascomycota</taxon>
        <taxon>Pezizomycotina</taxon>
        <taxon>Sordariomycetes</taxon>
        <taxon>Xylariomycetidae</taxon>
        <taxon>Amphisphaeriales</taxon>
        <taxon>Apiosporaceae</taxon>
        <taxon>Apiospora</taxon>
    </lineage>
</organism>
<evidence type="ECO:0000313" key="3">
    <source>
        <dbReference type="EMBL" id="KAK8851445.1"/>
    </source>
</evidence>
<feature type="domain" description="DUF7721" evidence="2">
    <location>
        <begin position="125"/>
        <end position="206"/>
    </location>
</feature>
<sequence>MRTGIAASIEFQVPCAGPMTHRGLKRYDRMVRQQANNTSTRFDCQSFSKTSLLVNRRTNIQIRIKAIDNLQSVYLFKYQFKYQSINMSYSGGDNNNSGERRQDIGGNMTHGGSYPAGGYGAEDDDFRGAAEHASRHAGDSGDSSLFTTLLGALTQKKQSLAEQDVDEDDAVKQHQKLYKDDDGEEANDRSMGSAAAMQALKMFTGGASGSTQQGNSQSAFIGTAMAEASKLFDQKASQGKVSGDSSKESAIMQAGEMALKMYMKSRGGGAAEAGGSSSSGLLSLASKFMK</sequence>
<gene>
    <name evidence="3" type="ORF">PGQ11_013924</name>
</gene>
<proteinExistence type="predicted"/>
<evidence type="ECO:0000259" key="2">
    <source>
        <dbReference type="Pfam" id="PF24845"/>
    </source>
</evidence>
<feature type="region of interest" description="Disordered" evidence="1">
    <location>
        <begin position="92"/>
        <end position="142"/>
    </location>
</feature>
<comment type="caution">
    <text evidence="3">The sequence shown here is derived from an EMBL/GenBank/DDBJ whole genome shotgun (WGS) entry which is preliminary data.</text>
</comment>
<protein>
    <recommendedName>
        <fullName evidence="2">DUF7721 domain-containing protein</fullName>
    </recommendedName>
</protein>
<dbReference type="Pfam" id="PF24845">
    <property type="entry name" value="DUF7721"/>
    <property type="match status" value="1"/>
</dbReference>
<feature type="compositionally biased region" description="Basic and acidic residues" evidence="1">
    <location>
        <begin position="126"/>
        <end position="139"/>
    </location>
</feature>